<feature type="compositionally biased region" description="Basic and acidic residues" evidence="1">
    <location>
        <begin position="1"/>
        <end position="20"/>
    </location>
</feature>
<evidence type="ECO:0000256" key="1">
    <source>
        <dbReference type="SAM" id="MobiDB-lite"/>
    </source>
</evidence>
<comment type="caution">
    <text evidence="2">The sequence shown here is derived from an EMBL/GenBank/DDBJ whole genome shotgun (WGS) entry which is preliminary data.</text>
</comment>
<dbReference type="Proteomes" id="UP000004906">
    <property type="component" value="Unassembled WGS sequence"/>
</dbReference>
<proteinExistence type="predicted"/>
<gene>
    <name evidence="2" type="ORF">LTSEADE_2869</name>
</gene>
<sequence>MRDEAVKLKDSDNSEARDGEALTGARQEMVKRSPAARAAGEAQRN</sequence>
<dbReference type="AlphaFoldDB" id="A0A6C8GLF1"/>
<organism evidence="2 3">
    <name type="scientific">Salmonella enterica subsp. enterica serovar Adelaide str. A4-669</name>
    <dbReference type="NCBI Taxonomy" id="913063"/>
    <lineage>
        <taxon>Bacteria</taxon>
        <taxon>Pseudomonadati</taxon>
        <taxon>Pseudomonadota</taxon>
        <taxon>Gammaproteobacteria</taxon>
        <taxon>Enterobacterales</taxon>
        <taxon>Enterobacteriaceae</taxon>
        <taxon>Salmonella</taxon>
    </lineage>
</organism>
<evidence type="ECO:0000313" key="3">
    <source>
        <dbReference type="Proteomes" id="UP000004906"/>
    </source>
</evidence>
<accession>A0A6C8GLF1</accession>
<feature type="region of interest" description="Disordered" evidence="1">
    <location>
        <begin position="1"/>
        <end position="45"/>
    </location>
</feature>
<dbReference type="EMBL" id="AFCI01000973">
    <property type="protein sequence ID" value="EHC35647.1"/>
    <property type="molecule type" value="Genomic_DNA"/>
</dbReference>
<reference evidence="2 3" key="1">
    <citation type="journal article" date="2011" name="BMC Genomics">
        <title>Genome sequencing reveals diversification of virulence factor content and possible host adaptation in distinct subpopulations of Salmonella enterica.</title>
        <authorList>
            <person name="den Bakker H.C."/>
            <person name="Moreno Switt A.I."/>
            <person name="Govoni G."/>
            <person name="Cummings C.A."/>
            <person name="Ranieri M.L."/>
            <person name="Degoricija L."/>
            <person name="Hoelzer K."/>
            <person name="Rodriguez-Rivera L.D."/>
            <person name="Brown S."/>
            <person name="Bolchacova E."/>
            <person name="Furtado M.R."/>
            <person name="Wiedmann M."/>
        </authorList>
    </citation>
    <scope>NUCLEOTIDE SEQUENCE [LARGE SCALE GENOMIC DNA]</scope>
    <source>
        <strain evidence="2 3">A4-669</strain>
    </source>
</reference>
<name>A0A6C8GLF1_SALET</name>
<evidence type="ECO:0000313" key="2">
    <source>
        <dbReference type="EMBL" id="EHC35647.1"/>
    </source>
</evidence>
<protein>
    <submittedName>
        <fullName evidence="2">Uncharacterized protein</fullName>
    </submittedName>
</protein>